<comment type="catalytic activity">
    <reaction evidence="5">
        <text>cytidine(32) in tRNA + S-adenosyl-L-methionine = 2'-O-methylcytidine(32) in tRNA + S-adenosyl-L-homocysteine + H(+)</text>
        <dbReference type="Rhea" id="RHEA:42932"/>
        <dbReference type="Rhea" id="RHEA-COMP:10288"/>
        <dbReference type="Rhea" id="RHEA-COMP:10289"/>
        <dbReference type="ChEBI" id="CHEBI:15378"/>
        <dbReference type="ChEBI" id="CHEBI:57856"/>
        <dbReference type="ChEBI" id="CHEBI:59789"/>
        <dbReference type="ChEBI" id="CHEBI:74495"/>
        <dbReference type="ChEBI" id="CHEBI:82748"/>
        <dbReference type="EC" id="2.1.1.200"/>
    </reaction>
</comment>
<comment type="function">
    <text evidence="5">Catalyzes the formation of 2'O-methylated cytidine (Cm32) or 2'O-methylated uridine (Um32) at position 32 in tRNA.</text>
</comment>
<dbReference type="AlphaFoldDB" id="A0A3N1PBC3"/>
<keyword evidence="3 7" id="KW-0808">Transferase</keyword>
<dbReference type="NCBIfam" id="TIGR00050">
    <property type="entry name" value="rRNA_methyl_1"/>
    <property type="match status" value="1"/>
</dbReference>
<keyword evidence="2 5" id="KW-0489">Methyltransferase</keyword>
<evidence type="ECO:0000313" key="8">
    <source>
        <dbReference type="Proteomes" id="UP000268033"/>
    </source>
</evidence>
<comment type="similarity">
    <text evidence="1">Belongs to the class IV-like SAM-binding methyltransferase superfamily. RNA methyltransferase TrmH family.</text>
</comment>
<dbReference type="PANTHER" id="PTHR42786">
    <property type="entry name" value="TRNA/RRNA METHYLTRANSFERASE"/>
    <property type="match status" value="1"/>
</dbReference>
<keyword evidence="5" id="KW-0819">tRNA processing</keyword>
<keyword evidence="5" id="KW-0963">Cytoplasm</keyword>
<dbReference type="GO" id="GO:0005829">
    <property type="term" value="C:cytosol"/>
    <property type="evidence" value="ECO:0007669"/>
    <property type="project" value="TreeGrafter"/>
</dbReference>
<dbReference type="InterPro" id="IPR001537">
    <property type="entry name" value="SpoU_MeTrfase"/>
</dbReference>
<dbReference type="STRING" id="584787.GCA_001247655_00111"/>
<dbReference type="EMBL" id="RJUL01000003">
    <property type="protein sequence ID" value="ROQ28702.1"/>
    <property type="molecule type" value="Genomic_DNA"/>
</dbReference>
<accession>A0A3N1PBC3</accession>
<dbReference type="Gene3D" id="3.40.1280.10">
    <property type="match status" value="1"/>
</dbReference>
<reference evidence="7 8" key="1">
    <citation type="submission" date="2018-11" db="EMBL/GenBank/DDBJ databases">
        <title>Genomic Encyclopedia of Type Strains, Phase IV (KMG-IV): sequencing the most valuable type-strain genomes for metagenomic binning, comparative biology and taxonomic classification.</title>
        <authorList>
            <person name="Goeker M."/>
        </authorList>
    </citation>
    <scope>NUCLEOTIDE SEQUENCE [LARGE SCALE GENOMIC DNA]</scope>
    <source>
        <strain evidence="7 8">DSM 21945</strain>
    </source>
</reference>
<dbReference type="NCBIfam" id="NF007752">
    <property type="entry name" value="PRK10433.1"/>
    <property type="match status" value="1"/>
</dbReference>
<dbReference type="Proteomes" id="UP000268033">
    <property type="component" value="Unassembled WGS sequence"/>
</dbReference>
<dbReference type="GO" id="GO:0160206">
    <property type="term" value="F:tRNA (cytidine(32)/uridine(32)-2'-O)-methyltransferase activity"/>
    <property type="evidence" value="ECO:0007669"/>
    <property type="project" value="UniProtKB-EC"/>
</dbReference>
<dbReference type="PANTHER" id="PTHR42786:SF1">
    <property type="entry name" value="TRNA (CYTIDINE_URIDINE-2'-O-)-METHYLTRANSFERASE TRMJ"/>
    <property type="match status" value="1"/>
</dbReference>
<dbReference type="GO" id="GO:0002128">
    <property type="term" value="P:tRNA nucleoside ribose methylation"/>
    <property type="evidence" value="ECO:0007669"/>
    <property type="project" value="TreeGrafter"/>
</dbReference>
<keyword evidence="4 5" id="KW-0949">S-adenosyl-L-methionine</keyword>
<dbReference type="InterPro" id="IPR004384">
    <property type="entry name" value="RNA_MeTrfase_TrmJ/LasT"/>
</dbReference>
<dbReference type="EC" id="2.1.1.200" evidence="5"/>
<organism evidence="7 8">
    <name type="scientific">Gallaecimonas pentaromativorans</name>
    <dbReference type="NCBI Taxonomy" id="584787"/>
    <lineage>
        <taxon>Bacteria</taxon>
        <taxon>Pseudomonadati</taxon>
        <taxon>Pseudomonadota</taxon>
        <taxon>Gammaproteobacteria</taxon>
        <taxon>Enterobacterales</taxon>
        <taxon>Gallaecimonadaceae</taxon>
        <taxon>Gallaecimonas</taxon>
    </lineage>
</organism>
<dbReference type="CDD" id="cd18093">
    <property type="entry name" value="SpoU-like_TrmJ"/>
    <property type="match status" value="1"/>
</dbReference>
<dbReference type="GO" id="GO:0003723">
    <property type="term" value="F:RNA binding"/>
    <property type="evidence" value="ECO:0007669"/>
    <property type="project" value="InterPro"/>
</dbReference>
<evidence type="ECO:0000313" key="7">
    <source>
        <dbReference type="EMBL" id="ROQ28702.1"/>
    </source>
</evidence>
<comment type="subcellular location">
    <subcellularLocation>
        <location evidence="5">Cytoplasm</location>
    </subcellularLocation>
</comment>
<proteinExistence type="inferred from homology"/>
<evidence type="ECO:0000259" key="6">
    <source>
        <dbReference type="Pfam" id="PF00588"/>
    </source>
</evidence>
<dbReference type="SUPFAM" id="SSF75217">
    <property type="entry name" value="alpha/beta knot"/>
    <property type="match status" value="1"/>
</dbReference>
<sequence length="221" mass="24205">MDICFVLVRPARPENIGAAARAMKTMGFGDLRIVGSKAHLEPQAQWVAHGAQELISHARDFDTLSEALVDCTLAVGTTARMRSGKHQYLTPQELKSQALRQQGAVARMAVVFGCEESGLANDELEQCQLRSYLPLSQTQPSLNLGQAVMLYAYSLQQLPEQTQAAEVDDGLLATARQRLEAVLAKADIGGEEIPAQWALESLHRAGERDLKLLLFILNKLL</sequence>
<evidence type="ECO:0000256" key="2">
    <source>
        <dbReference type="ARBA" id="ARBA00022603"/>
    </source>
</evidence>
<dbReference type="PIRSF" id="PIRSF004808">
    <property type="entry name" value="LasT"/>
    <property type="match status" value="1"/>
</dbReference>
<evidence type="ECO:0000256" key="3">
    <source>
        <dbReference type="ARBA" id="ARBA00022679"/>
    </source>
</evidence>
<dbReference type="InterPro" id="IPR029028">
    <property type="entry name" value="Alpha/beta_knot_MTases"/>
</dbReference>
<evidence type="ECO:0000256" key="5">
    <source>
        <dbReference type="RuleBase" id="RU362024"/>
    </source>
</evidence>
<comment type="subunit">
    <text evidence="5">Homodimer.</text>
</comment>
<dbReference type="RefSeq" id="WP_244946553.1">
    <property type="nucleotide sequence ID" value="NZ_RJUL01000003.1"/>
</dbReference>
<dbReference type="GO" id="GO:0106339">
    <property type="term" value="F:tRNA (cytidine(32)-2'-O)-methyltransferase activity"/>
    <property type="evidence" value="ECO:0007669"/>
    <property type="project" value="RHEA"/>
</dbReference>
<comment type="catalytic activity">
    <reaction evidence="5">
        <text>uridine(32) in tRNA + S-adenosyl-L-methionine = 2'-O-methyluridine(32) in tRNA + S-adenosyl-L-homocysteine + H(+)</text>
        <dbReference type="Rhea" id="RHEA:42936"/>
        <dbReference type="Rhea" id="RHEA-COMP:10107"/>
        <dbReference type="Rhea" id="RHEA-COMP:10290"/>
        <dbReference type="ChEBI" id="CHEBI:15378"/>
        <dbReference type="ChEBI" id="CHEBI:57856"/>
        <dbReference type="ChEBI" id="CHEBI:59789"/>
        <dbReference type="ChEBI" id="CHEBI:65315"/>
        <dbReference type="ChEBI" id="CHEBI:74478"/>
        <dbReference type="EC" id="2.1.1.200"/>
    </reaction>
</comment>
<dbReference type="Pfam" id="PF00588">
    <property type="entry name" value="SpoU_methylase"/>
    <property type="match status" value="1"/>
</dbReference>
<evidence type="ECO:0000256" key="1">
    <source>
        <dbReference type="ARBA" id="ARBA00007228"/>
    </source>
</evidence>
<dbReference type="InterPro" id="IPR029026">
    <property type="entry name" value="tRNA_m1G_MTases_N"/>
</dbReference>
<feature type="domain" description="tRNA/rRNA methyltransferase SpoU type" evidence="6">
    <location>
        <begin position="3"/>
        <end position="153"/>
    </location>
</feature>
<keyword evidence="8" id="KW-1185">Reference proteome</keyword>
<name>A0A3N1PBC3_9GAMM</name>
<comment type="caution">
    <text evidence="7">The sequence shown here is derived from an EMBL/GenBank/DDBJ whole genome shotgun (WGS) entry which is preliminary data.</text>
</comment>
<evidence type="ECO:0000256" key="4">
    <source>
        <dbReference type="ARBA" id="ARBA00022691"/>
    </source>
</evidence>
<gene>
    <name evidence="5" type="primary">trmJ</name>
    <name evidence="7" type="ORF">EDC28_103295</name>
</gene>
<protein>
    <recommendedName>
        <fullName evidence="5">tRNA (cytidine/uridine-2'-O-)-methyltransferase TrmJ</fullName>
        <ecNumber evidence="5">2.1.1.200</ecNumber>
    </recommendedName>
    <alternativeName>
        <fullName evidence="5">tRNA (cytidine(32)/uridine(32)-2'-O)-methyltransferase</fullName>
    </alternativeName>
    <alternativeName>
        <fullName evidence="5">tRNA Cm32/Um32 methyltransferase</fullName>
    </alternativeName>
</protein>